<dbReference type="InterPro" id="IPR029056">
    <property type="entry name" value="Ribokinase-like"/>
</dbReference>
<dbReference type="InterPro" id="IPR017583">
    <property type="entry name" value="Tagatose/fructose_Pkinase"/>
</dbReference>
<dbReference type="EC" id="2.7.1.144" evidence="6"/>
<evidence type="ECO:0000256" key="4">
    <source>
        <dbReference type="ARBA" id="ARBA00022777"/>
    </source>
</evidence>
<dbReference type="GO" id="GO:0005524">
    <property type="term" value="F:ATP binding"/>
    <property type="evidence" value="ECO:0007669"/>
    <property type="project" value="UniProtKB-KW"/>
</dbReference>
<gene>
    <name evidence="8" type="ORF">H8707_14490</name>
</gene>
<name>A0A926EV07_9FIRM</name>
<evidence type="ECO:0000313" key="8">
    <source>
        <dbReference type="EMBL" id="MBC8589421.1"/>
    </source>
</evidence>
<dbReference type="Proteomes" id="UP000601171">
    <property type="component" value="Unassembled WGS sequence"/>
</dbReference>
<evidence type="ECO:0000256" key="6">
    <source>
        <dbReference type="PIRNR" id="PIRNR000535"/>
    </source>
</evidence>
<evidence type="ECO:0000256" key="2">
    <source>
        <dbReference type="ARBA" id="ARBA00022679"/>
    </source>
</evidence>
<dbReference type="PANTHER" id="PTHR46566">
    <property type="entry name" value="1-PHOSPHOFRUCTOKINASE-RELATED"/>
    <property type="match status" value="1"/>
</dbReference>
<organism evidence="8 9">
    <name type="scientific">Paratissierella segnis</name>
    <dbReference type="NCBI Taxonomy" id="2763679"/>
    <lineage>
        <taxon>Bacteria</taxon>
        <taxon>Bacillati</taxon>
        <taxon>Bacillota</taxon>
        <taxon>Tissierellia</taxon>
        <taxon>Tissierellales</taxon>
        <taxon>Tissierellaceae</taxon>
        <taxon>Paratissierella</taxon>
    </lineage>
</organism>
<comment type="pathway">
    <text evidence="6">Carbohydrate metabolism; D-tagatose 6-phosphate degradation; D-glyceraldehyde 3-phosphate and glycerone phosphate from D-tagatose 6-phosphate: step 1/2.</text>
</comment>
<dbReference type="Gene3D" id="3.40.1190.20">
    <property type="match status" value="1"/>
</dbReference>
<dbReference type="GO" id="GO:0005988">
    <property type="term" value="P:lactose metabolic process"/>
    <property type="evidence" value="ECO:0007669"/>
    <property type="project" value="UniProtKB-KW"/>
</dbReference>
<reference evidence="8" key="1">
    <citation type="submission" date="2020-08" db="EMBL/GenBank/DDBJ databases">
        <title>Genome public.</title>
        <authorList>
            <person name="Liu C."/>
            <person name="Sun Q."/>
        </authorList>
    </citation>
    <scope>NUCLEOTIDE SEQUENCE</scope>
    <source>
        <strain evidence="8">BX21</strain>
    </source>
</reference>
<accession>A0A926EV07</accession>
<feature type="domain" description="Carbohydrate kinase PfkB" evidence="7">
    <location>
        <begin position="23"/>
        <end position="281"/>
    </location>
</feature>
<dbReference type="GO" id="GO:0005829">
    <property type="term" value="C:cytosol"/>
    <property type="evidence" value="ECO:0007669"/>
    <property type="project" value="TreeGrafter"/>
</dbReference>
<keyword evidence="2 6" id="KW-0808">Transferase</keyword>
<dbReference type="SUPFAM" id="SSF53613">
    <property type="entry name" value="Ribokinase-like"/>
    <property type="match status" value="1"/>
</dbReference>
<evidence type="ECO:0000256" key="1">
    <source>
        <dbReference type="ARBA" id="ARBA00005380"/>
    </source>
</evidence>
<comment type="similarity">
    <text evidence="6">Belongs to the carbohydrate kinase PfkB family. LacC subfamily.</text>
</comment>
<sequence>MIFTIDLNPILKRKYILSSTELDDDNLIAKDVTIGPGGEAIELSYLLHGLNEEVFLSGFLGGINGEYIRKTLNDVGISNDYLFVKDETADSIIISLRNREINIKGEMPRITREDIVGFYELFNRNISRADILCCIGDLPKYVSKEIFYNFISLANRYGKKSLLRTHGDELKIALDASPYLVLINQTDLEYLTKLKLDYEYEIIKATQYILDKEVSVIAIDLGRNGSIVLTKEHIYRVDIEKLALSNVNINYGYMLGGYALALSRNYDLEMMLKLGQACGMANSFEDWETFDMGDIKRIMNDIDVNIFNY</sequence>
<dbReference type="RefSeq" id="WP_262430888.1">
    <property type="nucleotide sequence ID" value="NZ_JACRTG010000034.1"/>
</dbReference>
<keyword evidence="6" id="KW-0423">Lactose metabolism</keyword>
<dbReference type="GO" id="GO:0009024">
    <property type="term" value="F:tagatose-6-phosphate kinase activity"/>
    <property type="evidence" value="ECO:0007669"/>
    <property type="project" value="UniProtKB-EC"/>
</dbReference>
<keyword evidence="4" id="KW-0418">Kinase</keyword>
<protein>
    <recommendedName>
        <fullName evidence="6">Tagatose-6-phosphate kinase</fullName>
        <ecNumber evidence="6">2.7.1.144</ecNumber>
    </recommendedName>
</protein>
<dbReference type="InterPro" id="IPR011611">
    <property type="entry name" value="PfkB_dom"/>
</dbReference>
<dbReference type="PIRSF" id="PIRSF000535">
    <property type="entry name" value="1PFK/6PFK/LacC"/>
    <property type="match status" value="1"/>
</dbReference>
<dbReference type="EMBL" id="JACRTG010000034">
    <property type="protein sequence ID" value="MBC8589421.1"/>
    <property type="molecule type" value="Genomic_DNA"/>
</dbReference>
<proteinExistence type="inferred from homology"/>
<evidence type="ECO:0000256" key="3">
    <source>
        <dbReference type="ARBA" id="ARBA00022741"/>
    </source>
</evidence>
<comment type="caution">
    <text evidence="8">The sequence shown here is derived from an EMBL/GenBank/DDBJ whole genome shotgun (WGS) entry which is preliminary data.</text>
</comment>
<dbReference type="Pfam" id="PF00294">
    <property type="entry name" value="PfkB"/>
    <property type="match status" value="1"/>
</dbReference>
<dbReference type="AlphaFoldDB" id="A0A926EV07"/>
<evidence type="ECO:0000259" key="7">
    <source>
        <dbReference type="Pfam" id="PF00294"/>
    </source>
</evidence>
<evidence type="ECO:0000256" key="5">
    <source>
        <dbReference type="ARBA" id="ARBA00022840"/>
    </source>
</evidence>
<dbReference type="GO" id="GO:0008443">
    <property type="term" value="F:phosphofructokinase activity"/>
    <property type="evidence" value="ECO:0007669"/>
    <property type="project" value="TreeGrafter"/>
</dbReference>
<keyword evidence="9" id="KW-1185">Reference proteome</keyword>
<keyword evidence="5 6" id="KW-0067">ATP-binding</keyword>
<keyword evidence="3 6" id="KW-0547">Nucleotide-binding</keyword>
<comment type="catalytic activity">
    <reaction evidence="6">
        <text>D-tagatofuranose 6-phosphate + ATP = D-tagatofuranose 1,6-bisphosphate + ADP + H(+)</text>
        <dbReference type="Rhea" id="RHEA:12420"/>
        <dbReference type="ChEBI" id="CHEBI:15378"/>
        <dbReference type="ChEBI" id="CHEBI:30616"/>
        <dbReference type="ChEBI" id="CHEBI:58694"/>
        <dbReference type="ChEBI" id="CHEBI:58695"/>
        <dbReference type="ChEBI" id="CHEBI:456216"/>
        <dbReference type="EC" id="2.7.1.144"/>
    </reaction>
</comment>
<comment type="similarity">
    <text evidence="1">Belongs to the carbohydrate kinase pfkB family.</text>
</comment>
<evidence type="ECO:0000313" key="9">
    <source>
        <dbReference type="Proteomes" id="UP000601171"/>
    </source>
</evidence>
<dbReference type="PANTHER" id="PTHR46566:SF1">
    <property type="entry name" value="1-PHOSPHOFRUCTOKINASE"/>
    <property type="match status" value="1"/>
</dbReference>